<comment type="caution">
    <text evidence="3">The sequence shown here is derived from an EMBL/GenBank/DDBJ whole genome shotgun (WGS) entry which is preliminary data.</text>
</comment>
<dbReference type="Pfam" id="PF17186">
    <property type="entry name" value="Lipocalin_9"/>
    <property type="match status" value="1"/>
</dbReference>
<dbReference type="Proteomes" id="UP000050491">
    <property type="component" value="Unassembled WGS sequence"/>
</dbReference>
<keyword evidence="1" id="KW-0472">Membrane</keyword>
<dbReference type="PANTHER" id="PTHR38591">
    <property type="entry name" value="HYDROLASE"/>
    <property type="match status" value="1"/>
</dbReference>
<keyword evidence="1" id="KW-1133">Transmembrane helix</keyword>
<dbReference type="SUPFAM" id="SSF159245">
    <property type="entry name" value="AttH-like"/>
    <property type="match status" value="1"/>
</dbReference>
<feature type="transmembrane region" description="Helical" evidence="1">
    <location>
        <begin position="12"/>
        <end position="28"/>
    </location>
</feature>
<dbReference type="InterPro" id="IPR023374">
    <property type="entry name" value="AttH-like_dom_sf"/>
</dbReference>
<evidence type="ECO:0000313" key="4">
    <source>
        <dbReference type="Proteomes" id="UP000050491"/>
    </source>
</evidence>
<dbReference type="Gene3D" id="2.40.370.10">
    <property type="entry name" value="AttH-like domain"/>
    <property type="match status" value="2"/>
</dbReference>
<accession>A0A0Q0TGB5</accession>
<dbReference type="PATRIC" id="fig|1481663.12.peg.1099"/>
<dbReference type="Pfam" id="PF07143">
    <property type="entry name" value="CrtC"/>
    <property type="match status" value="1"/>
</dbReference>
<organism evidence="3 4">
    <name type="scientific">Vibrio metoecus</name>
    <dbReference type="NCBI Taxonomy" id="1481663"/>
    <lineage>
        <taxon>Bacteria</taxon>
        <taxon>Pseudomonadati</taxon>
        <taxon>Pseudomonadota</taxon>
        <taxon>Gammaproteobacteria</taxon>
        <taxon>Vibrionales</taxon>
        <taxon>Vibrionaceae</taxon>
        <taxon>Vibrio</taxon>
    </lineage>
</organism>
<feature type="domain" description="AttH" evidence="2">
    <location>
        <begin position="76"/>
        <end position="246"/>
    </location>
</feature>
<protein>
    <submittedName>
        <fullName evidence="3">Hydroxyneurosporene synthase</fullName>
    </submittedName>
</protein>
<evidence type="ECO:0000313" key="3">
    <source>
        <dbReference type="EMBL" id="KQA99433.1"/>
    </source>
</evidence>
<gene>
    <name evidence="3" type="ORF">XV92_11565</name>
</gene>
<dbReference type="InterPro" id="IPR010791">
    <property type="entry name" value="AttH_dom"/>
</dbReference>
<dbReference type="PANTHER" id="PTHR38591:SF1">
    <property type="entry name" value="BLL1000 PROTEIN"/>
    <property type="match status" value="1"/>
</dbReference>
<keyword evidence="1" id="KW-0812">Transmembrane</keyword>
<reference evidence="3 4" key="1">
    <citation type="journal article" date="2015" name="Genome Biol. Evol.">
        <title>The Dynamics of Genetic Interactions between Vibrio metoecus and Vibrio cholerae, Two Close Relatives Co-Occurring in the Environment.</title>
        <authorList>
            <person name="Orata F.D."/>
            <person name="Kirchberger P.C."/>
            <person name="Meheust R."/>
            <person name="Barlow E.J."/>
            <person name="Tarr C.L."/>
            <person name="Boucher Y."/>
        </authorList>
    </citation>
    <scope>NUCLEOTIDE SEQUENCE [LARGE SCALE GENOMIC DNA]</scope>
    <source>
        <strain evidence="3 4">YB5B04</strain>
    </source>
</reference>
<evidence type="ECO:0000259" key="2">
    <source>
        <dbReference type="Pfam" id="PF07143"/>
    </source>
</evidence>
<evidence type="ECO:0000256" key="1">
    <source>
        <dbReference type="SAM" id="Phobius"/>
    </source>
</evidence>
<sequence length="372" mass="43292">MRRFHLRANKWIWLCLGALFFVVGFIGYEQNEYHNMLLSSPDHPNHTKQAVFEPVLPNHPVRLPEDFASRPEFQQEWWRFYAWLEDESGNTFSVQWNFLRLAQDERDTMRWQTPQLYFSSVVINGKKMAFRDQKIARGGIGQAGSSDQPFRMWIDNWTWRSLGMGPLPGNLHISADHFALNLQLRALGPYVLSGDRGYQIRQDLLSLASYQFQQPYIAVHGLFAPNINQPALRVSGRAWLSKEWGSELVATEQTGTDHFVIPLDEERWLSVNRFRHDGVPDYFYGMLHDRKGKNIVLSNSDIQLESLSSSQLSNGKRIPLRWRLIIPKQQIDVSIEPLDRDAWQAFLIPYWEGRIKILGSHNETGFMQLSGY</sequence>
<dbReference type="OrthoDB" id="9770826at2"/>
<proteinExistence type="predicted"/>
<dbReference type="RefSeq" id="WP_055064873.1">
    <property type="nucleotide sequence ID" value="NZ_LBGP01000018.1"/>
</dbReference>
<dbReference type="EMBL" id="LBGP01000018">
    <property type="protein sequence ID" value="KQA99433.1"/>
    <property type="molecule type" value="Genomic_DNA"/>
</dbReference>
<dbReference type="AlphaFoldDB" id="A0A0Q0TGB5"/>
<name>A0A0Q0TGB5_VIBMT</name>